<dbReference type="EMBL" id="JPOS01000038">
    <property type="protein sequence ID" value="KGE87242.1"/>
    <property type="molecule type" value="Genomic_DNA"/>
</dbReference>
<keyword evidence="4" id="KW-1185">Reference proteome</keyword>
<dbReference type="GO" id="GO:0006508">
    <property type="term" value="P:proteolysis"/>
    <property type="evidence" value="ECO:0007669"/>
    <property type="project" value="InterPro"/>
</dbReference>
<sequence length="300" mass="33501">MKYLIILSLLLVSSTAFAQASMIATDSLMSHVRFLSSDALKGRETDSEGNAAAAAYILQRFEDYGLMPAGKESYRQPFHFYSRFPKKTYKATNLLAMVKGTEVPDSVIVISAHYDHVGERGGEVYNGADDNASGVGALLELARYFQANPTPYSLLFAAWDAEEVGLRGANHFVDEPTVPLEHIILNINMDMIGRNAKEQIYICGAGHYPELRAPLDRIAQKAPIQVRFGHEAPTPTRSDDWTYASDHGEFHKKGIPFLYFGVEDHEDYHQPTDDADRIMPVFYTAVAEVIRKAILHFARP</sequence>
<comment type="caution">
    <text evidence="3">The sequence shown here is derived from an EMBL/GenBank/DDBJ whole genome shotgun (WGS) entry which is preliminary data.</text>
</comment>
<dbReference type="STRING" id="1524460.IX84_16475"/>
<reference evidence="3 4" key="1">
    <citation type="journal article" date="2014" name="Int. J. Syst. Evol. Microbiol.">
        <title>Phaeodactylibacter xiamenensis gen. nov., sp. nov., a member of the family Saprospiraceae isolated from the marine alga Phaeodactylum tricornutum.</title>
        <authorList>
            <person name="Chen Z.Jr."/>
            <person name="Lei X."/>
            <person name="Lai Q."/>
            <person name="Li Y."/>
            <person name="Zhang B."/>
            <person name="Zhang J."/>
            <person name="Zhang H."/>
            <person name="Yang L."/>
            <person name="Zheng W."/>
            <person name="Tian Y."/>
            <person name="Yu Z."/>
            <person name="Xu H.Jr."/>
            <person name="Zheng T."/>
        </authorList>
    </citation>
    <scope>NUCLEOTIDE SEQUENCE [LARGE SCALE GENOMIC DNA]</scope>
    <source>
        <strain evidence="3 4">KD52</strain>
    </source>
</reference>
<dbReference type="Proteomes" id="UP000029736">
    <property type="component" value="Unassembled WGS sequence"/>
</dbReference>
<gene>
    <name evidence="3" type="ORF">IX84_16475</name>
</gene>
<proteinExistence type="predicted"/>
<dbReference type="Gene3D" id="3.40.630.10">
    <property type="entry name" value="Zn peptidases"/>
    <property type="match status" value="1"/>
</dbReference>
<dbReference type="SUPFAM" id="SSF53187">
    <property type="entry name" value="Zn-dependent exopeptidases"/>
    <property type="match status" value="1"/>
</dbReference>
<organism evidence="3 4">
    <name type="scientific">Phaeodactylibacter xiamenensis</name>
    <dbReference type="NCBI Taxonomy" id="1524460"/>
    <lineage>
        <taxon>Bacteria</taxon>
        <taxon>Pseudomonadati</taxon>
        <taxon>Bacteroidota</taxon>
        <taxon>Saprospiria</taxon>
        <taxon>Saprospirales</taxon>
        <taxon>Haliscomenobacteraceae</taxon>
        <taxon>Phaeodactylibacter</taxon>
    </lineage>
</organism>
<dbReference type="RefSeq" id="WP_044222805.1">
    <property type="nucleotide sequence ID" value="NZ_JBKAGJ010000021.1"/>
</dbReference>
<evidence type="ECO:0000256" key="1">
    <source>
        <dbReference type="SAM" id="SignalP"/>
    </source>
</evidence>
<dbReference type="AlphaFoldDB" id="A0A098S828"/>
<protein>
    <recommendedName>
        <fullName evidence="2">Peptidase M28 domain-containing protein</fullName>
    </recommendedName>
</protein>
<feature type="chain" id="PRO_5001940026" description="Peptidase M28 domain-containing protein" evidence="1">
    <location>
        <begin position="19"/>
        <end position="300"/>
    </location>
</feature>
<dbReference type="Pfam" id="PF04389">
    <property type="entry name" value="Peptidase_M28"/>
    <property type="match status" value="1"/>
</dbReference>
<dbReference type="PANTHER" id="PTHR12147">
    <property type="entry name" value="METALLOPEPTIDASE M28 FAMILY MEMBER"/>
    <property type="match status" value="1"/>
</dbReference>
<feature type="signal peptide" evidence="1">
    <location>
        <begin position="1"/>
        <end position="18"/>
    </location>
</feature>
<dbReference type="InterPro" id="IPR045175">
    <property type="entry name" value="M28_fam"/>
</dbReference>
<keyword evidence="1" id="KW-0732">Signal</keyword>
<accession>A0A098S828</accession>
<evidence type="ECO:0000259" key="2">
    <source>
        <dbReference type="Pfam" id="PF04389"/>
    </source>
</evidence>
<dbReference type="OrthoDB" id="1521787at2"/>
<evidence type="ECO:0000313" key="4">
    <source>
        <dbReference type="Proteomes" id="UP000029736"/>
    </source>
</evidence>
<feature type="domain" description="Peptidase M28" evidence="2">
    <location>
        <begin position="93"/>
        <end position="293"/>
    </location>
</feature>
<dbReference type="PANTHER" id="PTHR12147:SF26">
    <property type="entry name" value="PEPTIDASE M28 DOMAIN-CONTAINING PROTEIN"/>
    <property type="match status" value="1"/>
</dbReference>
<dbReference type="InterPro" id="IPR007484">
    <property type="entry name" value="Peptidase_M28"/>
</dbReference>
<name>A0A098S828_9BACT</name>
<evidence type="ECO:0000313" key="3">
    <source>
        <dbReference type="EMBL" id="KGE87242.1"/>
    </source>
</evidence>
<dbReference type="GO" id="GO:0008235">
    <property type="term" value="F:metalloexopeptidase activity"/>
    <property type="evidence" value="ECO:0007669"/>
    <property type="project" value="InterPro"/>
</dbReference>